<dbReference type="EMBL" id="ON529855">
    <property type="protein sequence ID" value="USN14871.1"/>
    <property type="molecule type" value="Genomic_DNA"/>
</dbReference>
<dbReference type="Proteomes" id="UP001057221">
    <property type="component" value="Segment"/>
</dbReference>
<protein>
    <submittedName>
        <fullName evidence="1">Uncharacterized protein</fullName>
    </submittedName>
</protein>
<evidence type="ECO:0000313" key="2">
    <source>
        <dbReference type="Proteomes" id="UP001057221"/>
    </source>
</evidence>
<organism evidence="1 2">
    <name type="scientific">Brevundimonas phage vB_BpoS-Domovoi</name>
    <dbReference type="NCBI Taxonomy" id="2948598"/>
    <lineage>
        <taxon>Viruses</taxon>
        <taxon>Duplodnaviria</taxon>
        <taxon>Heunggongvirae</taxon>
        <taxon>Uroviricota</taxon>
        <taxon>Caudoviricetes</taxon>
        <taxon>Jeanschmidtviridae</taxon>
        <taxon>Marchewkavirus</taxon>
        <taxon>Marchewkavirus domovoi</taxon>
    </lineage>
</organism>
<keyword evidence="2" id="KW-1185">Reference proteome</keyword>
<evidence type="ECO:0000313" key="1">
    <source>
        <dbReference type="EMBL" id="USN14871.1"/>
    </source>
</evidence>
<name>A0A9E7MSF3_9CAUD</name>
<sequence length="113" mass="12511">MLTEVYCAQKTIDDRGALGAVIGYFSTEPAATLAAAKQGWYGGDGRVTRCWIIAHEGRFYPIERGMEKGMLLALLDQNIPEETKRLRAAAWIKVTEALSPDERDLLGLQEPKS</sequence>
<proteinExistence type="predicted"/>
<accession>A0A9E7MSF3</accession>
<reference evidence="1 2" key="1">
    <citation type="submission" date="2022-05" db="EMBL/GenBank/DDBJ databases">
        <authorList>
            <person name="Friedrich I."/>
            <person name="Poehlein A."/>
            <person name="Schneider D."/>
            <person name="Hertel R."/>
            <person name="Daniel R."/>
        </authorList>
    </citation>
    <scope>NUCLEOTIDE SEQUENCE [LARGE SCALE GENOMIC DNA]</scope>
</reference>
<gene>
    <name evidence="1" type="ORF">DOMOVOI_03970</name>
</gene>